<name>A0A126QRP0_9BACT</name>
<accession>A0A126QRP0</accession>
<dbReference type="Proteomes" id="UP000295506">
    <property type="component" value="Unassembled WGS sequence"/>
</dbReference>
<protein>
    <submittedName>
        <fullName evidence="3">Uncharacterized protein DUF4154</fullName>
    </submittedName>
</protein>
<dbReference type="EMBL" id="CP014206">
    <property type="protein sequence ID" value="AMK12582.1"/>
    <property type="molecule type" value="Genomic_DNA"/>
</dbReference>
<dbReference type="RefSeq" id="WP_066806302.1">
    <property type="nucleotide sequence ID" value="NZ_CP014206.1"/>
</dbReference>
<organism evidence="3 5">
    <name type="scientific">Pseudodesulfovibrio indicus</name>
    <dbReference type="NCBI Taxonomy" id="1716143"/>
    <lineage>
        <taxon>Bacteria</taxon>
        <taxon>Pseudomonadati</taxon>
        <taxon>Thermodesulfobacteriota</taxon>
        <taxon>Desulfovibrionia</taxon>
        <taxon>Desulfovibrionales</taxon>
        <taxon>Desulfovibrionaceae</taxon>
    </lineage>
</organism>
<keyword evidence="1" id="KW-0732">Signal</keyword>
<feature type="chain" id="PRO_5044548239" evidence="1">
    <location>
        <begin position="25"/>
        <end position="183"/>
    </location>
</feature>
<keyword evidence="4" id="KW-1185">Reference proteome</keyword>
<sequence>MTLLRLLLLAVMAWAALLPAPASADGRLTATPDQLRALYVQRLVKYVAWPEGTGPAPGDPFIVAATEPARLKPWFPDPTGEGEDGDNGEPRFRLVRWPAECHVLVLTGAPTREMAAILMRVADQPVLTITQNPDGPERGAVINFYMRDGRLRMEVSLEAARKAGLTVSSRLLQLVRIHQGEGR</sequence>
<evidence type="ECO:0000313" key="5">
    <source>
        <dbReference type="Proteomes" id="UP000295506"/>
    </source>
</evidence>
<reference evidence="3 5" key="2">
    <citation type="submission" date="2019-03" db="EMBL/GenBank/DDBJ databases">
        <title>Genomic Encyclopedia of Type Strains, Phase IV (KMG-IV): sequencing the most valuable type-strain genomes for metagenomic binning, comparative biology and taxonomic classification.</title>
        <authorList>
            <person name="Goeker M."/>
        </authorList>
    </citation>
    <scope>NUCLEOTIDE SEQUENCE [LARGE SCALE GENOMIC DNA]</scope>
    <source>
        <strain evidence="3 5">DSM 101483</strain>
    </source>
</reference>
<evidence type="ECO:0000256" key="1">
    <source>
        <dbReference type="SAM" id="SignalP"/>
    </source>
</evidence>
<gene>
    <name evidence="2" type="ORF">AWY79_16460</name>
    <name evidence="3" type="ORF">EDC59_102325</name>
</gene>
<evidence type="ECO:0000313" key="2">
    <source>
        <dbReference type="EMBL" id="AMK12582.1"/>
    </source>
</evidence>
<dbReference type="EMBL" id="SOBK01000002">
    <property type="protein sequence ID" value="TDT90892.1"/>
    <property type="molecule type" value="Genomic_DNA"/>
</dbReference>
<dbReference type="KEGG" id="dej:AWY79_16460"/>
<proteinExistence type="predicted"/>
<dbReference type="OrthoDB" id="9803365at2"/>
<dbReference type="Proteomes" id="UP000055611">
    <property type="component" value="Chromosome"/>
</dbReference>
<evidence type="ECO:0000313" key="3">
    <source>
        <dbReference type="EMBL" id="TDT90892.1"/>
    </source>
</evidence>
<feature type="signal peptide" evidence="1">
    <location>
        <begin position="1"/>
        <end position="24"/>
    </location>
</feature>
<evidence type="ECO:0000313" key="4">
    <source>
        <dbReference type="Proteomes" id="UP000055611"/>
    </source>
</evidence>
<dbReference type="InterPro" id="IPR025293">
    <property type="entry name" value="YfiR/HmsC-like"/>
</dbReference>
<dbReference type="Pfam" id="PF13689">
    <property type="entry name" value="DUF4154"/>
    <property type="match status" value="1"/>
</dbReference>
<dbReference type="AlphaFoldDB" id="A0A126QRP0"/>
<reference evidence="2 4" key="1">
    <citation type="journal article" date="2016" name="Front. Microbiol.">
        <title>Genome Sequence of the Piezophilic, Mesophilic Sulfate-Reducing Bacterium Desulfovibrio indicus J2T.</title>
        <authorList>
            <person name="Cao J."/>
            <person name="Maignien L."/>
            <person name="Shao Z."/>
            <person name="Alain K."/>
            <person name="Jebbar M."/>
        </authorList>
    </citation>
    <scope>NUCLEOTIDE SEQUENCE [LARGE SCALE GENOMIC DNA]</scope>
    <source>
        <strain evidence="2 4">J2</strain>
    </source>
</reference>